<reference evidence="6 7" key="1">
    <citation type="submission" date="2024-02" db="EMBL/GenBank/DDBJ databases">
        <title>Genome and pathogenicity analysis of Helicobacter mastomyrinus isolated from mice.</title>
        <authorList>
            <person name="Zhu L."/>
        </authorList>
    </citation>
    <scope>NUCLEOTIDE SEQUENCE [LARGE SCALE GENOMIC DNA]</scope>
    <source>
        <strain evidence="6 7">Hm-17</strain>
    </source>
</reference>
<keyword evidence="1" id="KW-0805">Transcription regulation</keyword>
<keyword evidence="3" id="KW-0804">Transcription</keyword>
<dbReference type="PANTHER" id="PTHR24567">
    <property type="entry name" value="CRP FAMILY TRANSCRIPTIONAL REGULATORY PROTEIN"/>
    <property type="match status" value="1"/>
</dbReference>
<dbReference type="EMBL" id="CP145316">
    <property type="protein sequence ID" value="XAM18583.1"/>
    <property type="molecule type" value="Genomic_DNA"/>
</dbReference>
<dbReference type="Proteomes" id="UP001434737">
    <property type="component" value="Chromosome"/>
</dbReference>
<dbReference type="Pfam" id="PF13545">
    <property type="entry name" value="HTH_Crp_2"/>
    <property type="match status" value="1"/>
</dbReference>
<accession>A0ABZ3F5Y0</accession>
<gene>
    <name evidence="6" type="ORF">V3I05_02570</name>
</gene>
<dbReference type="PROSITE" id="PS50042">
    <property type="entry name" value="CNMP_BINDING_3"/>
    <property type="match status" value="1"/>
</dbReference>
<evidence type="ECO:0000256" key="1">
    <source>
        <dbReference type="ARBA" id="ARBA00023015"/>
    </source>
</evidence>
<dbReference type="Pfam" id="PF00027">
    <property type="entry name" value="cNMP_binding"/>
    <property type="match status" value="1"/>
</dbReference>
<dbReference type="InterPro" id="IPR036390">
    <property type="entry name" value="WH_DNA-bd_sf"/>
</dbReference>
<evidence type="ECO:0000259" key="5">
    <source>
        <dbReference type="PROSITE" id="PS51063"/>
    </source>
</evidence>
<dbReference type="PANTHER" id="PTHR24567:SF26">
    <property type="entry name" value="REGULATORY PROTEIN YEIL"/>
    <property type="match status" value="1"/>
</dbReference>
<keyword evidence="7" id="KW-1185">Reference proteome</keyword>
<dbReference type="SUPFAM" id="SSF51206">
    <property type="entry name" value="cAMP-binding domain-like"/>
    <property type="match status" value="1"/>
</dbReference>
<organism evidence="6 7">
    <name type="scientific">Helicobacter mastomyrinus</name>
    <dbReference type="NCBI Taxonomy" id="287948"/>
    <lineage>
        <taxon>Bacteria</taxon>
        <taxon>Pseudomonadati</taxon>
        <taxon>Campylobacterota</taxon>
        <taxon>Epsilonproteobacteria</taxon>
        <taxon>Campylobacterales</taxon>
        <taxon>Helicobacteraceae</taxon>
        <taxon>Helicobacter</taxon>
    </lineage>
</organism>
<feature type="domain" description="Cyclic nucleotide-binding" evidence="4">
    <location>
        <begin position="1"/>
        <end position="98"/>
    </location>
</feature>
<feature type="domain" description="HTH crp-type" evidence="5">
    <location>
        <begin position="132"/>
        <end position="194"/>
    </location>
</feature>
<evidence type="ECO:0000259" key="4">
    <source>
        <dbReference type="PROSITE" id="PS50042"/>
    </source>
</evidence>
<keyword evidence="2" id="KW-0238">DNA-binding</keyword>
<dbReference type="RefSeq" id="WP_300447866.1">
    <property type="nucleotide sequence ID" value="NZ_CP145316.1"/>
</dbReference>
<evidence type="ECO:0000256" key="2">
    <source>
        <dbReference type="ARBA" id="ARBA00023125"/>
    </source>
</evidence>
<evidence type="ECO:0000256" key="3">
    <source>
        <dbReference type="ARBA" id="ARBA00023163"/>
    </source>
</evidence>
<name>A0ABZ3F5Y0_9HELI</name>
<proteinExistence type="predicted"/>
<sequence>MQQLIDTLSRIGHTFTHSKGDILFFEEQEATHLLLLKSGKVRLYKSRADINLSTQCTIHTINTPQFIAEMPFFMRLCYPANAECIESCEIIRISFDEFCKHCLNDMQMCLLFITSLCQKIKILESHINMSNQTLQERLLSYLQTHKDSLHTMSQKHIAQSLNIAPQSLSRALKILKNQGIINTHKGKIELVSSLHNP</sequence>
<dbReference type="InterPro" id="IPR000595">
    <property type="entry name" value="cNMP-bd_dom"/>
</dbReference>
<evidence type="ECO:0000313" key="6">
    <source>
        <dbReference type="EMBL" id="XAM18583.1"/>
    </source>
</evidence>
<protein>
    <submittedName>
        <fullName evidence="6">Crp/Fnr family transcriptional regulator</fullName>
    </submittedName>
</protein>
<dbReference type="InterPro" id="IPR018490">
    <property type="entry name" value="cNMP-bd_dom_sf"/>
</dbReference>
<dbReference type="CDD" id="cd00038">
    <property type="entry name" value="CAP_ED"/>
    <property type="match status" value="1"/>
</dbReference>
<evidence type="ECO:0000313" key="7">
    <source>
        <dbReference type="Proteomes" id="UP001434737"/>
    </source>
</evidence>
<dbReference type="InterPro" id="IPR014710">
    <property type="entry name" value="RmlC-like_jellyroll"/>
</dbReference>
<dbReference type="PROSITE" id="PS51063">
    <property type="entry name" value="HTH_CRP_2"/>
    <property type="match status" value="1"/>
</dbReference>
<dbReference type="Gene3D" id="2.60.120.10">
    <property type="entry name" value="Jelly Rolls"/>
    <property type="match status" value="1"/>
</dbReference>
<dbReference type="SUPFAM" id="SSF46785">
    <property type="entry name" value="Winged helix' DNA-binding domain"/>
    <property type="match status" value="1"/>
</dbReference>
<dbReference type="InterPro" id="IPR012318">
    <property type="entry name" value="HTH_CRP"/>
</dbReference>
<dbReference type="InterPro" id="IPR050397">
    <property type="entry name" value="Env_Response_Regulators"/>
</dbReference>
<dbReference type="SMART" id="SM00419">
    <property type="entry name" value="HTH_CRP"/>
    <property type="match status" value="1"/>
</dbReference>